<dbReference type="EMBL" id="JABFDB010000001">
    <property type="protein sequence ID" value="NYZ18973.1"/>
    <property type="molecule type" value="Genomic_DNA"/>
</dbReference>
<gene>
    <name evidence="2" type="ORF">HND93_04555</name>
</gene>
<dbReference type="CDD" id="cd13603">
    <property type="entry name" value="PBP2_TRAP_Siap_TeaA_like"/>
    <property type="match status" value="1"/>
</dbReference>
<protein>
    <submittedName>
        <fullName evidence="2">TRAP transporter substrate-binding protein</fullName>
    </submittedName>
</protein>
<proteinExistence type="predicted"/>
<reference evidence="2 3" key="1">
    <citation type="submission" date="2020-05" db="EMBL/GenBank/DDBJ databases">
        <title>Azospirillum oleiclasticum sp. nov, a nitrogen-fixing and heavy crude oil-emulsifying bacterium isolated from the crude oil of Yumen Oilfield.</title>
        <authorList>
            <person name="Wu D."/>
            <person name="Cai M."/>
            <person name="Zhang X."/>
        </authorList>
    </citation>
    <scope>NUCLEOTIDE SEQUENCE [LARGE SCALE GENOMIC DNA]</scope>
    <source>
        <strain evidence="2 3">ROY-1-1-2</strain>
    </source>
</reference>
<dbReference type="RefSeq" id="WP_180280664.1">
    <property type="nucleotide sequence ID" value="NZ_JABFDB010000001.1"/>
</dbReference>
<evidence type="ECO:0000313" key="3">
    <source>
        <dbReference type="Proteomes" id="UP000584642"/>
    </source>
</evidence>
<dbReference type="Pfam" id="PF03480">
    <property type="entry name" value="DctP"/>
    <property type="match status" value="1"/>
</dbReference>
<dbReference type="Gene3D" id="3.40.190.170">
    <property type="entry name" value="Bacterial extracellular solute-binding protein, family 7"/>
    <property type="match status" value="1"/>
</dbReference>
<dbReference type="Proteomes" id="UP000584642">
    <property type="component" value="Unassembled WGS sequence"/>
</dbReference>
<accession>A0ABX2T3Y1</accession>
<dbReference type="PANTHER" id="PTHR33376:SF5">
    <property type="entry name" value="EXTRACYTOPLASMIC SOLUTE RECEPTOR PROTEIN"/>
    <property type="match status" value="1"/>
</dbReference>
<dbReference type="InterPro" id="IPR018389">
    <property type="entry name" value="DctP_fam"/>
</dbReference>
<dbReference type="PANTHER" id="PTHR33376">
    <property type="match status" value="1"/>
</dbReference>
<dbReference type="InterPro" id="IPR038404">
    <property type="entry name" value="TRAP_DctP_sf"/>
</dbReference>
<organism evidence="2 3">
    <name type="scientific">Azospirillum oleiclasticum</name>
    <dbReference type="NCBI Taxonomy" id="2735135"/>
    <lineage>
        <taxon>Bacteria</taxon>
        <taxon>Pseudomonadati</taxon>
        <taxon>Pseudomonadota</taxon>
        <taxon>Alphaproteobacteria</taxon>
        <taxon>Rhodospirillales</taxon>
        <taxon>Azospirillaceae</taxon>
        <taxon>Azospirillum</taxon>
    </lineage>
</organism>
<dbReference type="NCBIfam" id="NF037995">
    <property type="entry name" value="TRAP_S1"/>
    <property type="match status" value="1"/>
</dbReference>
<comment type="caution">
    <text evidence="2">The sequence shown here is derived from an EMBL/GenBank/DDBJ whole genome shotgun (WGS) entry which is preliminary data.</text>
</comment>
<keyword evidence="3" id="KW-1185">Reference proteome</keyword>
<keyword evidence="1" id="KW-0732">Signal</keyword>
<evidence type="ECO:0000256" key="1">
    <source>
        <dbReference type="ARBA" id="ARBA00022729"/>
    </source>
</evidence>
<sequence>MFATRTPQGSGGNRREFIRLVRNYGFTAVALTVGGGLLTEEAVAQTAREEQEREKAAKSIMTMAVEYSLQQERALPQMQLNLKDNIQNFSRGEVYVRLQPPGSLGVGSPLVAKVQQNVVQTGIVSISNFSPYAPAVDLINIPYWANTNQKYVNLVSSKAWRDEVHPRVNANGFEVLTYIVYDPRSVATRKGFGKVIKTPADMRGMKFRIPSSQALAQIYSLCGANPTPVAWGETATAIREGVADGLDPTPGGLLAFGFKDMLHSVTLTQQVEDAQVYFCNLNWLKEQSSSARDAIMAGSETTFLQNLAAVPAARAYTADQMTRAGVQFHTPTDDEMKQWVEACGAQRPEWDDFKKKFAGDIKVFEKLREAAETRSKFYVSDV</sequence>
<evidence type="ECO:0000313" key="2">
    <source>
        <dbReference type="EMBL" id="NYZ18973.1"/>
    </source>
</evidence>
<name>A0ABX2T3Y1_9PROT</name>